<evidence type="ECO:0000313" key="1">
    <source>
        <dbReference type="EMBL" id="RYJ39596.1"/>
    </source>
</evidence>
<dbReference type="OrthoDB" id="1368873at2"/>
<name>A0A444W1L0_9FLAO</name>
<comment type="caution">
    <text evidence="1">The sequence shown here is derived from an EMBL/GenBank/DDBJ whole genome shotgun (WGS) entry which is preliminary data.</text>
</comment>
<dbReference type="AlphaFoldDB" id="A0A444W1L0"/>
<keyword evidence="1" id="KW-0449">Lipoprotein</keyword>
<dbReference type="PROSITE" id="PS51257">
    <property type="entry name" value="PROKAR_LIPOPROTEIN"/>
    <property type="match status" value="1"/>
</dbReference>
<dbReference type="EMBL" id="JUIV01000003">
    <property type="protein sequence ID" value="RYJ39596.1"/>
    <property type="molecule type" value="Genomic_DNA"/>
</dbReference>
<accession>A0A444W1L0</accession>
<reference evidence="1 2" key="1">
    <citation type="submission" date="2014-12" db="EMBL/GenBank/DDBJ databases">
        <title>Genome sequence of Flavobacterium anhuiense RCM74.</title>
        <authorList>
            <person name="Kim J.F."/>
            <person name="Song J.Y."/>
            <person name="Kwak M.-J."/>
            <person name="Lee S.-W."/>
        </authorList>
    </citation>
    <scope>NUCLEOTIDE SEQUENCE [LARGE SCALE GENOMIC DNA]</scope>
    <source>
        <strain evidence="1 2">RCM74</strain>
    </source>
</reference>
<gene>
    <name evidence="1" type="ORF">NU08_1265</name>
</gene>
<evidence type="ECO:0000313" key="2">
    <source>
        <dbReference type="Proteomes" id="UP000290433"/>
    </source>
</evidence>
<proteinExistence type="predicted"/>
<dbReference type="Proteomes" id="UP000290433">
    <property type="component" value="Unassembled WGS sequence"/>
</dbReference>
<organism evidence="1 2">
    <name type="scientific">Flavobacterium anhuiense</name>
    <dbReference type="NCBI Taxonomy" id="459526"/>
    <lineage>
        <taxon>Bacteria</taxon>
        <taxon>Pseudomonadati</taxon>
        <taxon>Bacteroidota</taxon>
        <taxon>Flavobacteriia</taxon>
        <taxon>Flavobacteriales</taxon>
        <taxon>Flavobacteriaceae</taxon>
        <taxon>Flavobacterium</taxon>
    </lineage>
</organism>
<protein>
    <submittedName>
        <fullName evidence="1">Putative Lipoprotein</fullName>
    </submittedName>
</protein>
<sequence>MRKFLCLLVIFITAGCTDQADLGNGYYYLSEDDALDIGLPDGAIIYKSVEKNVFSDIILKETVKNAKSDDNYIIALQLPKNEKVSRYFIIDKFSGRIFGPLDEKSFNEWKLKLGIEINFD</sequence>